<feature type="compositionally biased region" description="Basic and acidic residues" evidence="1">
    <location>
        <begin position="50"/>
        <end position="81"/>
    </location>
</feature>
<dbReference type="EMBL" id="CAXLJM020000008">
    <property type="protein sequence ID" value="CAL8075433.1"/>
    <property type="molecule type" value="Genomic_DNA"/>
</dbReference>
<reference evidence="2 3" key="1">
    <citation type="submission" date="2024-08" db="EMBL/GenBank/DDBJ databases">
        <authorList>
            <person name="Cucini C."/>
            <person name="Frati F."/>
        </authorList>
    </citation>
    <scope>NUCLEOTIDE SEQUENCE [LARGE SCALE GENOMIC DNA]</scope>
</reference>
<sequence length="204" mass="23625">MGSYLICITLLSNFYRGDNIKTAPIPKFLIDKFAQLVENDIEVFSMPEKLPNEERKQRNDHSISEYSRPRIRLDPVQDRSRPRSRPVQDYVSNLLYYLAVVHNIQFQIPVQTILKTKLSQTQQLRLNHSKLPKLKIWDEGDTREINMKATQIYDDDDTLEIIKVPVTIPTLRRTAFTEITPPKSTAGQTIASALFSPSINRRNN</sequence>
<organism evidence="2 3">
    <name type="scientific">Orchesella dallaii</name>
    <dbReference type="NCBI Taxonomy" id="48710"/>
    <lineage>
        <taxon>Eukaryota</taxon>
        <taxon>Metazoa</taxon>
        <taxon>Ecdysozoa</taxon>
        <taxon>Arthropoda</taxon>
        <taxon>Hexapoda</taxon>
        <taxon>Collembola</taxon>
        <taxon>Entomobryomorpha</taxon>
        <taxon>Entomobryoidea</taxon>
        <taxon>Orchesellidae</taxon>
        <taxon>Orchesellinae</taxon>
        <taxon>Orchesella</taxon>
    </lineage>
</organism>
<comment type="caution">
    <text evidence="2">The sequence shown here is derived from an EMBL/GenBank/DDBJ whole genome shotgun (WGS) entry which is preliminary data.</text>
</comment>
<accession>A0ABP1PSA2</accession>
<name>A0ABP1PSA2_9HEXA</name>
<protein>
    <submittedName>
        <fullName evidence="2">Uncharacterized protein</fullName>
    </submittedName>
</protein>
<evidence type="ECO:0000313" key="3">
    <source>
        <dbReference type="Proteomes" id="UP001642540"/>
    </source>
</evidence>
<dbReference type="Proteomes" id="UP001642540">
    <property type="component" value="Unassembled WGS sequence"/>
</dbReference>
<proteinExistence type="predicted"/>
<keyword evidence="3" id="KW-1185">Reference proteome</keyword>
<evidence type="ECO:0000313" key="2">
    <source>
        <dbReference type="EMBL" id="CAL8075433.1"/>
    </source>
</evidence>
<gene>
    <name evidence="2" type="ORF">ODALV1_LOCUS3172</name>
</gene>
<feature type="region of interest" description="Disordered" evidence="1">
    <location>
        <begin position="48"/>
        <end position="84"/>
    </location>
</feature>
<evidence type="ECO:0000256" key="1">
    <source>
        <dbReference type="SAM" id="MobiDB-lite"/>
    </source>
</evidence>